<evidence type="ECO:0000256" key="3">
    <source>
        <dbReference type="ARBA" id="ARBA00022729"/>
    </source>
</evidence>
<keyword evidence="2" id="KW-0964">Secreted</keyword>
<sequence length="573" mass="64703">MVVKKISSIFLVVVLLALMLAGNFFIFIPSISADNPALPNLNDYLAYFYNRYSQHLDAHGFVFKTPDYDVENFSAPDSAREILSLALYYKYRALSGEAGALVKVKQAVLDAEQELSSRPTVTLSFSDGFAEMATISLLNSFPTLFESTEKDLLYENILKRIPAGFLAADTSNRAALSAVYWQFVLNDFFQKKWISPGDYERLSRLAYDKIKKFVDEDITADGWYLEGAPKRFNPHYHLISAFALLAYGEITDNPEFIVISEQMTANLRQISFSNGMVEAKIGDRPVGLGAQFYLGVGLLNYYFGYPDYNVYLNYGSGNRFFSDPKFPDRMEYHSTVYQTEPRYHDDISFSNLAELALLLPAFDNLKINSSSKARLMPFGLAVQNSYRIVNKGASVFFDDLLVTQTKDGNFSYPQYFLPKNYHANRDLSDSDNDGLDNHEELLRGTNSNDSDSDGDGYSDGAEVRNGYNPLETLGPAINNPEFIYGKTRLSSFEAEQKEALILKAELTKKLGRARVARIQTSWSTLVNAYIYGRYTVAEIIDTIKNGPRAVHPSIPAVIWRQSENYKKFLNSKK</sequence>
<evidence type="ECO:0000256" key="5">
    <source>
        <dbReference type="SAM" id="MobiDB-lite"/>
    </source>
</evidence>
<dbReference type="EMBL" id="MFMY01000051">
    <property type="protein sequence ID" value="OGG98622.1"/>
    <property type="molecule type" value="Genomic_DNA"/>
</dbReference>
<name>A0A1F6GKI7_9BACT</name>
<proteinExistence type="predicted"/>
<evidence type="ECO:0000313" key="7">
    <source>
        <dbReference type="Proteomes" id="UP000176968"/>
    </source>
</evidence>
<protein>
    <recommendedName>
        <fullName evidence="8">Alginate lyase domain-containing protein</fullName>
    </recommendedName>
</protein>
<evidence type="ECO:0000256" key="2">
    <source>
        <dbReference type="ARBA" id="ARBA00022525"/>
    </source>
</evidence>
<evidence type="ECO:0008006" key="8">
    <source>
        <dbReference type="Google" id="ProtNLM"/>
    </source>
</evidence>
<feature type="region of interest" description="Disordered" evidence="5">
    <location>
        <begin position="427"/>
        <end position="472"/>
    </location>
</feature>
<evidence type="ECO:0000256" key="1">
    <source>
        <dbReference type="ARBA" id="ARBA00004613"/>
    </source>
</evidence>
<gene>
    <name evidence="6" type="ORF">A3E04_01460</name>
</gene>
<organism evidence="6 7">
    <name type="scientific">Candidatus Kuenenbacteria bacterium RIFCSPHIGHO2_12_FULL_42_14</name>
    <dbReference type="NCBI Taxonomy" id="1798563"/>
    <lineage>
        <taxon>Bacteria</taxon>
        <taxon>Candidatus Kueneniibacteriota</taxon>
    </lineage>
</organism>
<dbReference type="InterPro" id="IPR059100">
    <property type="entry name" value="TSP3_bac"/>
</dbReference>
<evidence type="ECO:0000256" key="4">
    <source>
        <dbReference type="ARBA" id="ARBA00022837"/>
    </source>
</evidence>
<keyword evidence="4" id="KW-0106">Calcium</keyword>
<accession>A0A1F6GKI7</accession>
<dbReference type="AlphaFoldDB" id="A0A1F6GKI7"/>
<comment type="caution">
    <text evidence="6">The sequence shown here is derived from an EMBL/GenBank/DDBJ whole genome shotgun (WGS) entry which is preliminary data.</text>
</comment>
<evidence type="ECO:0000313" key="6">
    <source>
        <dbReference type="EMBL" id="OGG98622.1"/>
    </source>
</evidence>
<keyword evidence="3" id="KW-0732">Signal</keyword>
<dbReference type="Pfam" id="PF18884">
    <property type="entry name" value="TSP3_bac"/>
    <property type="match status" value="2"/>
</dbReference>
<reference evidence="6 7" key="1">
    <citation type="journal article" date="2016" name="Nat. Commun.">
        <title>Thousands of microbial genomes shed light on interconnected biogeochemical processes in an aquifer system.</title>
        <authorList>
            <person name="Anantharaman K."/>
            <person name="Brown C.T."/>
            <person name="Hug L.A."/>
            <person name="Sharon I."/>
            <person name="Castelle C.J."/>
            <person name="Probst A.J."/>
            <person name="Thomas B.C."/>
            <person name="Singh A."/>
            <person name="Wilkins M.J."/>
            <person name="Karaoz U."/>
            <person name="Brodie E.L."/>
            <person name="Williams K.H."/>
            <person name="Hubbard S.S."/>
            <person name="Banfield J.F."/>
        </authorList>
    </citation>
    <scope>NUCLEOTIDE SEQUENCE [LARGE SCALE GENOMIC DNA]</scope>
</reference>
<comment type="subcellular location">
    <subcellularLocation>
        <location evidence="1">Secreted</location>
    </subcellularLocation>
</comment>
<dbReference type="Proteomes" id="UP000176968">
    <property type="component" value="Unassembled WGS sequence"/>
</dbReference>